<dbReference type="InterPro" id="IPR057666">
    <property type="entry name" value="DrpA_SLOG"/>
</dbReference>
<dbReference type="InterPro" id="IPR003488">
    <property type="entry name" value="DprA"/>
</dbReference>
<name>A0A2J0Q856_9BACT</name>
<dbReference type="InterPro" id="IPR041614">
    <property type="entry name" value="DprA_WH"/>
</dbReference>
<dbReference type="PANTHER" id="PTHR43022">
    <property type="entry name" value="PROTEIN SMF"/>
    <property type="match status" value="1"/>
</dbReference>
<feature type="domain" description="DprA winged helix" evidence="3">
    <location>
        <begin position="305"/>
        <end position="355"/>
    </location>
</feature>
<comment type="caution">
    <text evidence="4">The sequence shown here is derived from an EMBL/GenBank/DDBJ whole genome shotgun (WGS) entry which is preliminary data.</text>
</comment>
<dbReference type="GO" id="GO:0009294">
    <property type="term" value="P:DNA-mediated transformation"/>
    <property type="evidence" value="ECO:0007669"/>
    <property type="project" value="InterPro"/>
</dbReference>
<dbReference type="Proteomes" id="UP000228496">
    <property type="component" value="Unassembled WGS sequence"/>
</dbReference>
<comment type="similarity">
    <text evidence="1">Belongs to the DprA/Smf family.</text>
</comment>
<dbReference type="SUPFAM" id="SSF102405">
    <property type="entry name" value="MCP/YpsA-like"/>
    <property type="match status" value="1"/>
</dbReference>
<feature type="domain" description="Smf/DprA SLOG" evidence="2">
    <location>
        <begin position="77"/>
        <end position="288"/>
    </location>
</feature>
<dbReference type="Pfam" id="PF02481">
    <property type="entry name" value="DNA_processg_A"/>
    <property type="match status" value="1"/>
</dbReference>
<dbReference type="NCBIfam" id="TIGR00732">
    <property type="entry name" value="dprA"/>
    <property type="match status" value="1"/>
</dbReference>
<dbReference type="EMBL" id="PCXQ01000003">
    <property type="protein sequence ID" value="PJE51334.1"/>
    <property type="molecule type" value="Genomic_DNA"/>
</dbReference>
<evidence type="ECO:0000313" key="5">
    <source>
        <dbReference type="Proteomes" id="UP000228496"/>
    </source>
</evidence>
<evidence type="ECO:0000256" key="1">
    <source>
        <dbReference type="ARBA" id="ARBA00006525"/>
    </source>
</evidence>
<evidence type="ECO:0000313" key="4">
    <source>
        <dbReference type="EMBL" id="PJE51334.1"/>
    </source>
</evidence>
<dbReference type="PANTHER" id="PTHR43022:SF1">
    <property type="entry name" value="PROTEIN SMF"/>
    <property type="match status" value="1"/>
</dbReference>
<evidence type="ECO:0000259" key="3">
    <source>
        <dbReference type="Pfam" id="PF17782"/>
    </source>
</evidence>
<dbReference type="Gene3D" id="3.40.50.450">
    <property type="match status" value="1"/>
</dbReference>
<dbReference type="InterPro" id="IPR036388">
    <property type="entry name" value="WH-like_DNA-bd_sf"/>
</dbReference>
<organism evidence="4 5">
    <name type="scientific">Candidatus Yanofskybacteria bacterium CG10_big_fil_rev_8_21_14_0_10_36_16</name>
    <dbReference type="NCBI Taxonomy" id="1975096"/>
    <lineage>
        <taxon>Bacteria</taxon>
        <taxon>Candidatus Yanofskyibacteriota</taxon>
    </lineage>
</organism>
<gene>
    <name evidence="4" type="primary">dprA</name>
    <name evidence="4" type="ORF">COV29_01095</name>
</gene>
<evidence type="ECO:0000259" key="2">
    <source>
        <dbReference type="Pfam" id="PF02481"/>
    </source>
</evidence>
<sequence length="362" mass="40316">MFIMPHMAQDKSQLKYLNAINKLIAGKTGVLEILNEKFNSNWKKAWESNLSKFLPKNIKKINPDMEWLKIENQKIQIIPAYDKDYPELLKEIPVPPFLLYVRGNKEILNNFSLGVVGTRRLTEYGEMAILKILPEICQANVTIVSGLALGIDTIAHKTALEFKTPTIAVLGTGIDDEIIYPAQNISLAHRIIKEGGAIISEYAPGTHGTPFSFPQRNRIISGLSKGTLVIEADIKSGALITAKYAVDQNRDVFAVPGNILNRTSRGTNLLIKRGAKPILEASDVLEEYPDKIQNSKSKTQTEINAENEVEKKILEVLANSDEPVSIDNIIRVSDLSSQEVSTQLVLMEIKKKVKKVGNKYLL</sequence>
<reference evidence="4 5" key="1">
    <citation type="submission" date="2017-09" db="EMBL/GenBank/DDBJ databases">
        <title>Depth-based differentiation of microbial function through sediment-hosted aquifers and enrichment of novel symbionts in the deep terrestrial subsurface.</title>
        <authorList>
            <person name="Probst A.J."/>
            <person name="Ladd B."/>
            <person name="Jarett J.K."/>
            <person name="Geller-Mcgrath D.E."/>
            <person name="Sieber C.M."/>
            <person name="Emerson J.B."/>
            <person name="Anantharaman K."/>
            <person name="Thomas B.C."/>
            <person name="Malmstrom R."/>
            <person name="Stieglmeier M."/>
            <person name="Klingl A."/>
            <person name="Woyke T."/>
            <person name="Ryan C.M."/>
            <person name="Banfield J.F."/>
        </authorList>
    </citation>
    <scope>NUCLEOTIDE SEQUENCE [LARGE SCALE GENOMIC DNA]</scope>
    <source>
        <strain evidence="4">CG10_big_fil_rev_8_21_14_0_10_36_16</strain>
    </source>
</reference>
<protein>
    <submittedName>
        <fullName evidence="4">DNA-protecting protein DprA</fullName>
    </submittedName>
</protein>
<dbReference type="AlphaFoldDB" id="A0A2J0Q856"/>
<accession>A0A2J0Q856</accession>
<dbReference type="Gene3D" id="1.10.10.10">
    <property type="entry name" value="Winged helix-like DNA-binding domain superfamily/Winged helix DNA-binding domain"/>
    <property type="match status" value="1"/>
</dbReference>
<dbReference type="Pfam" id="PF17782">
    <property type="entry name" value="WHD_DprA"/>
    <property type="match status" value="1"/>
</dbReference>
<proteinExistence type="inferred from homology"/>